<dbReference type="AlphaFoldDB" id="A0A4R2Q5Q9"/>
<evidence type="ECO:0000256" key="2">
    <source>
        <dbReference type="ARBA" id="ARBA00023015"/>
    </source>
</evidence>
<feature type="DNA-binding region" description="H-T-H motif" evidence="5">
    <location>
        <begin position="29"/>
        <end position="48"/>
    </location>
</feature>
<evidence type="ECO:0000256" key="3">
    <source>
        <dbReference type="ARBA" id="ARBA00023125"/>
    </source>
</evidence>
<evidence type="ECO:0000313" key="8">
    <source>
        <dbReference type="Proteomes" id="UP000294911"/>
    </source>
</evidence>
<keyword evidence="8" id="KW-1185">Reference proteome</keyword>
<comment type="caution">
    <text evidence="7">The sequence shown here is derived from an EMBL/GenBank/DDBJ whole genome shotgun (WGS) entry which is preliminary data.</text>
</comment>
<dbReference type="Pfam" id="PF00440">
    <property type="entry name" value="TetR_N"/>
    <property type="match status" value="1"/>
</dbReference>
<evidence type="ECO:0000259" key="6">
    <source>
        <dbReference type="PROSITE" id="PS50977"/>
    </source>
</evidence>
<dbReference type="PRINTS" id="PR00455">
    <property type="entry name" value="HTHTETR"/>
</dbReference>
<dbReference type="Gene3D" id="1.10.10.60">
    <property type="entry name" value="Homeodomain-like"/>
    <property type="match status" value="1"/>
</dbReference>
<name>A0A4R2Q5Q9_9PSEU</name>
<dbReference type="OrthoDB" id="3190535at2"/>
<dbReference type="SUPFAM" id="SSF46689">
    <property type="entry name" value="Homeodomain-like"/>
    <property type="match status" value="1"/>
</dbReference>
<dbReference type="InterPro" id="IPR023772">
    <property type="entry name" value="DNA-bd_HTH_TetR-type_CS"/>
</dbReference>
<dbReference type="PANTHER" id="PTHR30055">
    <property type="entry name" value="HTH-TYPE TRANSCRIPTIONAL REGULATOR RUTR"/>
    <property type="match status" value="1"/>
</dbReference>
<gene>
    <name evidence="7" type="ORF">EV191_12417</name>
</gene>
<dbReference type="PROSITE" id="PS00356">
    <property type="entry name" value="HTH_LACI_1"/>
    <property type="match status" value="1"/>
</dbReference>
<dbReference type="InterPro" id="IPR036271">
    <property type="entry name" value="Tet_transcr_reg_TetR-rel_C_sf"/>
</dbReference>
<dbReference type="PROSITE" id="PS50977">
    <property type="entry name" value="HTH_TETR_2"/>
    <property type="match status" value="1"/>
</dbReference>
<dbReference type="InterPro" id="IPR041490">
    <property type="entry name" value="KstR2_TetR_C"/>
</dbReference>
<dbReference type="Proteomes" id="UP000294911">
    <property type="component" value="Unassembled WGS sequence"/>
</dbReference>
<keyword evidence="3 5" id="KW-0238">DNA-binding</keyword>
<dbReference type="PROSITE" id="PS01081">
    <property type="entry name" value="HTH_TETR_1"/>
    <property type="match status" value="1"/>
</dbReference>
<dbReference type="PANTHER" id="PTHR30055:SF175">
    <property type="entry name" value="HTH-TYPE TRANSCRIPTIONAL REPRESSOR KSTR2"/>
    <property type="match status" value="1"/>
</dbReference>
<evidence type="ECO:0000313" key="7">
    <source>
        <dbReference type="EMBL" id="TCP42051.1"/>
    </source>
</evidence>
<reference evidence="7 8" key="1">
    <citation type="submission" date="2019-03" db="EMBL/GenBank/DDBJ databases">
        <title>Genomic Encyclopedia of Type Strains, Phase IV (KMG-IV): sequencing the most valuable type-strain genomes for metagenomic binning, comparative biology and taxonomic classification.</title>
        <authorList>
            <person name="Goeker M."/>
        </authorList>
    </citation>
    <scope>NUCLEOTIDE SEQUENCE [LARGE SCALE GENOMIC DNA]</scope>
    <source>
        <strain evidence="7 8">DSM 45765</strain>
    </source>
</reference>
<dbReference type="Pfam" id="PF17932">
    <property type="entry name" value="TetR_C_24"/>
    <property type="match status" value="1"/>
</dbReference>
<dbReference type="GO" id="GO:0003700">
    <property type="term" value="F:DNA-binding transcription factor activity"/>
    <property type="evidence" value="ECO:0007669"/>
    <property type="project" value="TreeGrafter"/>
</dbReference>
<organism evidence="7 8">
    <name type="scientific">Tamaricihabitans halophyticus</name>
    <dbReference type="NCBI Taxonomy" id="1262583"/>
    <lineage>
        <taxon>Bacteria</taxon>
        <taxon>Bacillati</taxon>
        <taxon>Actinomycetota</taxon>
        <taxon>Actinomycetes</taxon>
        <taxon>Pseudonocardiales</taxon>
        <taxon>Pseudonocardiaceae</taxon>
        <taxon>Tamaricihabitans</taxon>
    </lineage>
</organism>
<dbReference type="InterPro" id="IPR050109">
    <property type="entry name" value="HTH-type_TetR-like_transc_reg"/>
</dbReference>
<feature type="domain" description="HTH tetR-type" evidence="6">
    <location>
        <begin position="6"/>
        <end position="66"/>
    </location>
</feature>
<dbReference type="InterPro" id="IPR001647">
    <property type="entry name" value="HTH_TetR"/>
</dbReference>
<dbReference type="InterPro" id="IPR009057">
    <property type="entry name" value="Homeodomain-like_sf"/>
</dbReference>
<keyword evidence="1" id="KW-0678">Repressor</keyword>
<dbReference type="Gene3D" id="1.10.357.10">
    <property type="entry name" value="Tetracycline Repressor, domain 2"/>
    <property type="match status" value="1"/>
</dbReference>
<evidence type="ECO:0000256" key="4">
    <source>
        <dbReference type="ARBA" id="ARBA00023163"/>
    </source>
</evidence>
<keyword evidence="2" id="KW-0805">Transcription regulation</keyword>
<dbReference type="EMBL" id="SLXQ01000024">
    <property type="protein sequence ID" value="TCP42051.1"/>
    <property type="molecule type" value="Genomic_DNA"/>
</dbReference>
<sequence length="202" mass="22627">MARQRATTVQLLVDAAARVFERKGFTDATISDIATEAGVSKPTVYQYVNSKRWLLETIVEQLIYPLKDGIDQIMASDRTEREKLAAYLRLHVDNAIKYQTYYLVLTADQHQLSTQALRNYRSWARDVNAATENLLTDCVKAGVVRSDLDIGIVTNLLNGLLVSVTSWYRPSGRVGAEALYQHIHDMLAGFIEPERHAGTAQG</sequence>
<keyword evidence="4" id="KW-0804">Transcription</keyword>
<proteinExistence type="predicted"/>
<accession>A0A4R2Q5Q9</accession>
<dbReference type="RefSeq" id="WP_132880912.1">
    <property type="nucleotide sequence ID" value="NZ_SLXQ01000024.1"/>
</dbReference>
<evidence type="ECO:0000256" key="1">
    <source>
        <dbReference type="ARBA" id="ARBA00022491"/>
    </source>
</evidence>
<dbReference type="SUPFAM" id="SSF48498">
    <property type="entry name" value="Tetracyclin repressor-like, C-terminal domain"/>
    <property type="match status" value="1"/>
</dbReference>
<evidence type="ECO:0000256" key="5">
    <source>
        <dbReference type="PROSITE-ProRule" id="PRU00335"/>
    </source>
</evidence>
<dbReference type="GO" id="GO:0000976">
    <property type="term" value="F:transcription cis-regulatory region binding"/>
    <property type="evidence" value="ECO:0007669"/>
    <property type="project" value="TreeGrafter"/>
</dbReference>
<protein>
    <submittedName>
        <fullName evidence="7">TetR family transcriptional regulator</fullName>
    </submittedName>
</protein>